<dbReference type="RefSeq" id="WP_204699747.1">
    <property type="nucleotide sequence ID" value="NZ_JAFBEC010000021.1"/>
</dbReference>
<keyword evidence="9" id="KW-0472">Membrane</keyword>
<reference evidence="11 12" key="1">
    <citation type="submission" date="2021-01" db="EMBL/GenBank/DDBJ databases">
        <title>Genomic Encyclopedia of Type Strains, Phase IV (KMG-IV): sequencing the most valuable type-strain genomes for metagenomic binning, comparative biology and taxonomic classification.</title>
        <authorList>
            <person name="Goeker M."/>
        </authorList>
    </citation>
    <scope>NUCLEOTIDE SEQUENCE [LARGE SCALE GENOMIC DNA]</scope>
    <source>
        <strain evidence="11 12">DSM 25540</strain>
    </source>
</reference>
<dbReference type="PANTHER" id="PTHR43297:SF14">
    <property type="entry name" value="ATPASE AAA-TYPE CORE DOMAIN-CONTAINING PROTEIN"/>
    <property type="match status" value="1"/>
</dbReference>
<evidence type="ECO:0000256" key="4">
    <source>
        <dbReference type="ARBA" id="ARBA00022475"/>
    </source>
</evidence>
<keyword evidence="6" id="KW-0547">Nucleotide-binding</keyword>
<protein>
    <submittedName>
        <fullName evidence="11">Nickel transport system ATP-binding protein</fullName>
    </submittedName>
</protein>
<keyword evidence="3" id="KW-0813">Transport</keyword>
<keyword evidence="7 11" id="KW-0067">ATP-binding</keyword>
<dbReference type="CDD" id="cd03257">
    <property type="entry name" value="ABC_NikE_OppD_transporters"/>
    <property type="match status" value="1"/>
</dbReference>
<evidence type="ECO:0000313" key="11">
    <source>
        <dbReference type="EMBL" id="MBM7635006.1"/>
    </source>
</evidence>
<dbReference type="InterPro" id="IPR003593">
    <property type="entry name" value="AAA+_ATPase"/>
</dbReference>
<dbReference type="InterPro" id="IPR017871">
    <property type="entry name" value="ABC_transporter-like_CS"/>
</dbReference>
<keyword evidence="8" id="KW-1278">Translocase</keyword>
<evidence type="ECO:0000256" key="8">
    <source>
        <dbReference type="ARBA" id="ARBA00022967"/>
    </source>
</evidence>
<dbReference type="Proteomes" id="UP000741863">
    <property type="component" value="Unassembled WGS sequence"/>
</dbReference>
<keyword evidence="12" id="KW-1185">Reference proteome</keyword>
<dbReference type="PROSITE" id="PS50893">
    <property type="entry name" value="ABC_TRANSPORTER_2"/>
    <property type="match status" value="1"/>
</dbReference>
<sequence length="259" mass="29036">MIEVNNLAVKTETQMLLEPLSFCIQKGESIGVLGESGAGKTMLTMALLQLLSSPLQVEGSVIVHDQDLSVLSNEQLRSVRGNTLGYVPQNVQAIFDPYRKIGVQMVETIRAHERTTKREAKRTAMASLREVQLKDEHYHFFPFQLSGGMLQRAGMALVFSLQPELVIADEPTTALDKETKTVILELLLRKQREEGLSILFVSHEIDVIKKMVTRILVLENGKCVERGSVDQLMNEPSSDRLKSFLHYEVVLGRGTMKND</sequence>
<dbReference type="GO" id="GO:0005524">
    <property type="term" value="F:ATP binding"/>
    <property type="evidence" value="ECO:0007669"/>
    <property type="project" value="UniProtKB-KW"/>
</dbReference>
<dbReference type="Gene3D" id="3.40.50.300">
    <property type="entry name" value="P-loop containing nucleotide triphosphate hydrolases"/>
    <property type="match status" value="1"/>
</dbReference>
<gene>
    <name evidence="11" type="ORF">JOD17_004149</name>
</gene>
<dbReference type="SUPFAM" id="SSF52540">
    <property type="entry name" value="P-loop containing nucleoside triphosphate hydrolases"/>
    <property type="match status" value="1"/>
</dbReference>
<dbReference type="InterPro" id="IPR003439">
    <property type="entry name" value="ABC_transporter-like_ATP-bd"/>
</dbReference>
<evidence type="ECO:0000256" key="6">
    <source>
        <dbReference type="ARBA" id="ARBA00022741"/>
    </source>
</evidence>
<keyword evidence="5" id="KW-0997">Cell inner membrane</keyword>
<feature type="domain" description="ABC transporter" evidence="10">
    <location>
        <begin position="2"/>
        <end position="245"/>
    </location>
</feature>
<dbReference type="PROSITE" id="PS00211">
    <property type="entry name" value="ABC_TRANSPORTER_1"/>
    <property type="match status" value="1"/>
</dbReference>
<dbReference type="InterPro" id="IPR027417">
    <property type="entry name" value="P-loop_NTPase"/>
</dbReference>
<keyword evidence="4" id="KW-1003">Cell membrane</keyword>
<evidence type="ECO:0000256" key="5">
    <source>
        <dbReference type="ARBA" id="ARBA00022519"/>
    </source>
</evidence>
<dbReference type="SMART" id="SM00382">
    <property type="entry name" value="AAA"/>
    <property type="match status" value="1"/>
</dbReference>
<evidence type="ECO:0000256" key="2">
    <source>
        <dbReference type="ARBA" id="ARBA00005417"/>
    </source>
</evidence>
<comment type="caution">
    <text evidence="11">The sequence shown here is derived from an EMBL/GenBank/DDBJ whole genome shotgun (WGS) entry which is preliminary data.</text>
</comment>
<organism evidence="11 12">
    <name type="scientific">Geomicrobium sediminis</name>
    <dbReference type="NCBI Taxonomy" id="1347788"/>
    <lineage>
        <taxon>Bacteria</taxon>
        <taxon>Bacillati</taxon>
        <taxon>Bacillota</taxon>
        <taxon>Bacilli</taxon>
        <taxon>Bacillales</taxon>
        <taxon>Geomicrobium</taxon>
    </lineage>
</organism>
<evidence type="ECO:0000256" key="1">
    <source>
        <dbReference type="ARBA" id="ARBA00004202"/>
    </source>
</evidence>
<proteinExistence type="inferred from homology"/>
<comment type="similarity">
    <text evidence="2">Belongs to the ABC transporter superfamily.</text>
</comment>
<dbReference type="EMBL" id="JAFBEC010000021">
    <property type="protein sequence ID" value="MBM7635006.1"/>
    <property type="molecule type" value="Genomic_DNA"/>
</dbReference>
<evidence type="ECO:0000259" key="10">
    <source>
        <dbReference type="PROSITE" id="PS50893"/>
    </source>
</evidence>
<dbReference type="Pfam" id="PF00005">
    <property type="entry name" value="ABC_tran"/>
    <property type="match status" value="1"/>
</dbReference>
<dbReference type="InterPro" id="IPR050388">
    <property type="entry name" value="ABC_Ni/Peptide_Import"/>
</dbReference>
<evidence type="ECO:0000313" key="12">
    <source>
        <dbReference type="Proteomes" id="UP000741863"/>
    </source>
</evidence>
<accession>A0ABS2PI38</accession>
<name>A0ABS2PI38_9BACL</name>
<evidence type="ECO:0000256" key="9">
    <source>
        <dbReference type="ARBA" id="ARBA00023136"/>
    </source>
</evidence>
<dbReference type="PANTHER" id="PTHR43297">
    <property type="entry name" value="OLIGOPEPTIDE TRANSPORT ATP-BINDING PROTEIN APPD"/>
    <property type="match status" value="1"/>
</dbReference>
<evidence type="ECO:0000256" key="7">
    <source>
        <dbReference type="ARBA" id="ARBA00022840"/>
    </source>
</evidence>
<comment type="subcellular location">
    <subcellularLocation>
        <location evidence="1">Cell membrane</location>
        <topology evidence="1">Peripheral membrane protein</topology>
    </subcellularLocation>
</comment>
<evidence type="ECO:0000256" key="3">
    <source>
        <dbReference type="ARBA" id="ARBA00022448"/>
    </source>
</evidence>